<evidence type="ECO:0000256" key="1">
    <source>
        <dbReference type="SAM" id="Coils"/>
    </source>
</evidence>
<gene>
    <name evidence="3" type="ORF">F8D52_01750</name>
</gene>
<evidence type="ECO:0000313" key="3">
    <source>
        <dbReference type="EMBL" id="KAB1232513.1"/>
    </source>
</evidence>
<proteinExistence type="predicted"/>
<keyword evidence="1" id="KW-0175">Coiled coil</keyword>
<reference evidence="3 4" key="1">
    <citation type="journal article" date="2019" name="Stand. Genomic Sci.">
        <title>Draft Whole-Genome Sequence of a Novel Chryseobacterium viscerum Strain Isolated from Fresh Water at Dripping Springs, New Mexico.</title>
        <authorList>
            <person name="Kyndt J.A."/>
            <person name="Moore T.C."/>
        </authorList>
    </citation>
    <scope>NUCLEOTIDE SEQUENCE [LARGE SCALE GENOMIC DNA]</scope>
    <source>
        <strain evidence="3 4">DPS</strain>
    </source>
</reference>
<dbReference type="RefSeq" id="WP_152288751.1">
    <property type="nucleotide sequence ID" value="NZ_VTPV01000001.1"/>
</dbReference>
<organism evidence="3 4">
    <name type="scientific">Chryseobacterium viscerum</name>
    <dbReference type="NCBI Taxonomy" id="1037377"/>
    <lineage>
        <taxon>Bacteria</taxon>
        <taxon>Pseudomonadati</taxon>
        <taxon>Bacteroidota</taxon>
        <taxon>Flavobacteriia</taxon>
        <taxon>Flavobacteriales</taxon>
        <taxon>Weeksellaceae</taxon>
        <taxon>Chryseobacterium group</taxon>
        <taxon>Chryseobacterium</taxon>
    </lineage>
</organism>
<protein>
    <submittedName>
        <fullName evidence="3">Uncharacterized protein</fullName>
    </submittedName>
</protein>
<feature type="region of interest" description="Disordered" evidence="2">
    <location>
        <begin position="468"/>
        <end position="492"/>
    </location>
</feature>
<dbReference type="Proteomes" id="UP000326384">
    <property type="component" value="Unassembled WGS sequence"/>
</dbReference>
<evidence type="ECO:0000256" key="2">
    <source>
        <dbReference type="SAM" id="MobiDB-lite"/>
    </source>
</evidence>
<evidence type="ECO:0000313" key="4">
    <source>
        <dbReference type="Proteomes" id="UP000326384"/>
    </source>
</evidence>
<keyword evidence="4" id="KW-1185">Reference proteome</keyword>
<sequence length="1105" mass="129077">MKKKLTPSESNDIKEITLYNFATIRDPEYVSKEDLKSNIHFICFDKKLASDSKNSIQDFDKKSFLDFEKLNIKNAKNNKIYDQIILNKFFDRILYLYKSKSDNFYEINKLLIGEDHGDENNIKLSSDQERELQLKIWLSFVYNLKYGTDFKQKEIATNLLRYFHLKKHRNLIDDENKEERFQNLDQLINAQIVIPEDLFPKSETFFYGEKNKLKDENLEHTAKQHTLNVLYLRKKIFEDLNEEISPLLDNDINRLKKEIEIYEKNNYDFKDSQSNRYFASIEFIREKAYFLLTSTVLNDNSRKDEIEEALLTIDYWEINKGQKVTKYKKINFSRESFINHSVFSAFDAFFDLFQTDTEHNLISQPASAAEAEKKYQFSIEITFRSEEERTINNKLVWQHKEFLRYEARGYCNEKDSYGKAFKPSGYGIQMLGIADYRRVVSTISRYIPAEVAHIENLMASEFREKVTTKETTTEITEFESSETETEKLNETSTNDRFQMQNEVARILNDQRTNNVNSNVSVGGQGYSATLSTGNSATNSKEESNKQAVTEAQEITNKAVEKIVSKVKREKTTKITEKFIDVNKYGFDNRGNKEHVSGVYRHINAVYRNRIHNYGRRLMIEFSIPEPALIHKLATRIDDTKLYDELKKYKAPNDPSKMLKSIDDINESNYLNFSIAFDITLDAPPTTFQYIMPKQQSGKAFYCGPRKQLSVDFTNPNNSNYLPINDLIPKNYKLQDYILSSFSLGSGLLEFNTDFGVIILPGGVGFLKLAIGNLEYLIETYTGDGSRHTIPPRKIDKYNILPDNNGYKFYLSGRKIDECWIDSVDIEFKPKEEAIYRWRKKCFDEIYADYDKKNKQYEIDVKAVIQKYKDEVINSIKIENEKYNQQDSHFREIEINTLKRNCLSYLIDEQSKENVIRKFGTNLIRNRNSFESVYVEKAHDLDEYTAFVRFLEQAFEWENMSYTFYPYYWGDEKSWKENYNEESGNVLHKAFLQAGMARVIVTVRPKFENAVNMYMTTGKIWMGGNLPVYGSALFVSIANELKSDEKYIVEDEWESVLPTGLIALQSSGVAINQSGLPNLDYQGDLGQIQDNSAKLPTKRNKFLGLF</sequence>
<name>A0A5N4BVP1_9FLAO</name>
<feature type="coiled-coil region" evidence="1">
    <location>
        <begin position="245"/>
        <end position="272"/>
    </location>
</feature>
<accession>A0A5N4BVP1</accession>
<comment type="caution">
    <text evidence="3">The sequence shown here is derived from an EMBL/GenBank/DDBJ whole genome shotgun (WGS) entry which is preliminary data.</text>
</comment>
<dbReference type="EMBL" id="VTPV01000001">
    <property type="protein sequence ID" value="KAB1232513.1"/>
    <property type="molecule type" value="Genomic_DNA"/>
</dbReference>